<reference evidence="1 2" key="1">
    <citation type="submission" date="2017-01" db="EMBL/GenBank/DDBJ databases">
        <authorList>
            <person name="Mah S.A."/>
            <person name="Swanson W.J."/>
            <person name="Moy G.W."/>
            <person name="Vacquier V.D."/>
        </authorList>
    </citation>
    <scope>NUCLEOTIDE SEQUENCE [LARGE SCALE GENOMIC DNA]</scope>
    <source>
        <strain evidence="1">PDD-32b-74</strain>
    </source>
</reference>
<sequence length="61" mass="6323">MKLPRPPGRSPQCWAQYSIIGLNTCGSELARELPGTGSKASACGTSGIVEVACFRGPSQLS</sequence>
<dbReference type="Proteomes" id="UP000195128">
    <property type="component" value="Unassembled WGS sequence"/>
</dbReference>
<evidence type="ECO:0000313" key="1">
    <source>
        <dbReference type="EMBL" id="OUM05199.1"/>
    </source>
</evidence>
<dbReference type="AlphaFoldDB" id="A0A244EL12"/>
<evidence type="ECO:0000313" key="2">
    <source>
        <dbReference type="Proteomes" id="UP000195128"/>
    </source>
</evidence>
<dbReference type="EMBL" id="MTSA01000021">
    <property type="protein sequence ID" value="OUM05199.1"/>
    <property type="molecule type" value="Genomic_DNA"/>
</dbReference>
<name>A0A244EL12_PSESX</name>
<protein>
    <submittedName>
        <fullName evidence="1">Uncharacterized protein</fullName>
    </submittedName>
</protein>
<gene>
    <name evidence="1" type="ORF">BW686_22925</name>
</gene>
<accession>A0A244EL12</accession>
<organism evidence="1 2">
    <name type="scientific">Pseudomonas syringae</name>
    <dbReference type="NCBI Taxonomy" id="317"/>
    <lineage>
        <taxon>Bacteria</taxon>
        <taxon>Pseudomonadati</taxon>
        <taxon>Pseudomonadota</taxon>
        <taxon>Gammaproteobacteria</taxon>
        <taxon>Pseudomonadales</taxon>
        <taxon>Pseudomonadaceae</taxon>
        <taxon>Pseudomonas</taxon>
    </lineage>
</organism>
<proteinExistence type="predicted"/>
<comment type="caution">
    <text evidence="1">The sequence shown here is derived from an EMBL/GenBank/DDBJ whole genome shotgun (WGS) entry which is preliminary data.</text>
</comment>